<sequence>MNSIRVAGASVAVAAAALLAGCSGSDQGMSGMNQGTPPSASQPPASAGQHNEADVAFAQGMVPHHTQAIEMSQLAPERAQSEQVKDLARQIEAAQGPEIDMLTGWLQRWGAPAPQSEMPGMDHGSMPGMEHEGMQGMMAPEDMQKLRQAKGAEFDRMFLTMMIEHHEGAVGMAQTELAQGQFPEAQRMAEQIISSQQAEITTMQDLLKQG</sequence>
<reference evidence="5" key="1">
    <citation type="submission" date="2019-11" db="EMBL/GenBank/DDBJ databases">
        <title>The complete genome sequence of Saccharopolyspora sp. E2A.</title>
        <authorList>
            <person name="Zhang G."/>
        </authorList>
    </citation>
    <scope>NUCLEOTIDE SEQUENCE [LARGE SCALE GENOMIC DNA]</scope>
    <source>
        <strain evidence="5">E2A</strain>
    </source>
</reference>
<feature type="compositionally biased region" description="Low complexity" evidence="1">
    <location>
        <begin position="37"/>
        <end position="47"/>
    </location>
</feature>
<dbReference type="InterPro" id="IPR012347">
    <property type="entry name" value="Ferritin-like"/>
</dbReference>
<keyword evidence="2" id="KW-0732">Signal</keyword>
<dbReference type="EMBL" id="CP045929">
    <property type="protein sequence ID" value="QGK70224.1"/>
    <property type="molecule type" value="Genomic_DNA"/>
</dbReference>
<feature type="domain" description="DUF305" evidence="3">
    <location>
        <begin position="54"/>
        <end position="207"/>
    </location>
</feature>
<evidence type="ECO:0000259" key="3">
    <source>
        <dbReference type="Pfam" id="PF03713"/>
    </source>
</evidence>
<feature type="chain" id="PRO_5038620047" evidence="2">
    <location>
        <begin position="29"/>
        <end position="210"/>
    </location>
</feature>
<evidence type="ECO:0000256" key="1">
    <source>
        <dbReference type="SAM" id="MobiDB-lite"/>
    </source>
</evidence>
<dbReference type="Pfam" id="PF03713">
    <property type="entry name" value="DUF305"/>
    <property type="match status" value="1"/>
</dbReference>
<evidence type="ECO:0000313" key="5">
    <source>
        <dbReference type="Proteomes" id="UP000371041"/>
    </source>
</evidence>
<dbReference type="Gene3D" id="1.20.1260.10">
    <property type="match status" value="1"/>
</dbReference>
<evidence type="ECO:0000313" key="4">
    <source>
        <dbReference type="EMBL" id="QGK70224.1"/>
    </source>
</evidence>
<gene>
    <name evidence="4" type="ORF">GIY23_12425</name>
</gene>
<feature type="signal peptide" evidence="2">
    <location>
        <begin position="1"/>
        <end position="28"/>
    </location>
</feature>
<dbReference type="Proteomes" id="UP000371041">
    <property type="component" value="Chromosome"/>
</dbReference>
<dbReference type="KEGG" id="sace:GIY23_12425"/>
<organism evidence="4 5">
    <name type="scientific">Allosaccharopolyspora coralli</name>
    <dbReference type="NCBI Taxonomy" id="2665642"/>
    <lineage>
        <taxon>Bacteria</taxon>
        <taxon>Bacillati</taxon>
        <taxon>Actinomycetota</taxon>
        <taxon>Actinomycetes</taxon>
        <taxon>Pseudonocardiales</taxon>
        <taxon>Pseudonocardiaceae</taxon>
        <taxon>Allosaccharopolyspora</taxon>
    </lineage>
</organism>
<protein>
    <submittedName>
        <fullName evidence="4">DUF305 domain-containing protein</fullName>
    </submittedName>
</protein>
<dbReference type="PANTHER" id="PTHR36933:SF1">
    <property type="entry name" value="SLL0788 PROTEIN"/>
    <property type="match status" value="1"/>
</dbReference>
<keyword evidence="5" id="KW-1185">Reference proteome</keyword>
<evidence type="ECO:0000256" key="2">
    <source>
        <dbReference type="SAM" id="SignalP"/>
    </source>
</evidence>
<feature type="region of interest" description="Disordered" evidence="1">
    <location>
        <begin position="28"/>
        <end position="50"/>
    </location>
</feature>
<dbReference type="AlphaFoldDB" id="A0A5Q3QAK2"/>
<accession>A0A5Q3QAK2</accession>
<proteinExistence type="predicted"/>
<dbReference type="PANTHER" id="PTHR36933">
    <property type="entry name" value="SLL0788 PROTEIN"/>
    <property type="match status" value="1"/>
</dbReference>
<name>A0A5Q3QAK2_9PSEU</name>
<dbReference type="PROSITE" id="PS51257">
    <property type="entry name" value="PROKAR_LIPOPROTEIN"/>
    <property type="match status" value="1"/>
</dbReference>
<dbReference type="InterPro" id="IPR005183">
    <property type="entry name" value="DUF305_CopM-like"/>
</dbReference>